<dbReference type="InterPro" id="IPR021450">
    <property type="entry name" value="DUF3100"/>
</dbReference>
<feature type="transmembrane region" description="Helical" evidence="1">
    <location>
        <begin position="72"/>
        <end position="92"/>
    </location>
</feature>
<dbReference type="RefSeq" id="WP_281834018.1">
    <property type="nucleotide sequence ID" value="NZ_BSDY01000004.1"/>
</dbReference>
<feature type="transmembrane region" description="Helical" evidence="1">
    <location>
        <begin position="234"/>
        <end position="253"/>
    </location>
</feature>
<name>A0A9W6LM82_9FUSO</name>
<feature type="transmembrane region" description="Helical" evidence="1">
    <location>
        <begin position="190"/>
        <end position="214"/>
    </location>
</feature>
<dbReference type="EMBL" id="BSDY01000004">
    <property type="protein sequence ID" value="GLI55504.1"/>
    <property type="molecule type" value="Genomic_DNA"/>
</dbReference>
<keyword evidence="3" id="KW-1185">Reference proteome</keyword>
<proteinExistence type="predicted"/>
<evidence type="ECO:0000256" key="1">
    <source>
        <dbReference type="SAM" id="Phobius"/>
    </source>
</evidence>
<reference evidence="2" key="1">
    <citation type="submission" date="2022-12" db="EMBL/GenBank/DDBJ databases">
        <title>Reference genome sequencing for broad-spectrum identification of bacterial and archaeal isolates by mass spectrometry.</title>
        <authorList>
            <person name="Sekiguchi Y."/>
            <person name="Tourlousse D.M."/>
        </authorList>
    </citation>
    <scope>NUCLEOTIDE SEQUENCE</scope>
    <source>
        <strain evidence="2">10succ1</strain>
    </source>
</reference>
<gene>
    <name evidence="2" type="ORF">PM10SUCC1_10180</name>
</gene>
<feature type="transmembrane region" description="Helical" evidence="1">
    <location>
        <begin position="5"/>
        <end position="25"/>
    </location>
</feature>
<sequence length="270" mass="28260">MKKHILNTFAVVSIISLVCEMIGMVQIGKVAIFPMLYAVLIGMAVTPDLLGKKITKLKEKITAKEMGLAGEMVMLILLMLGIKLGTFVGPNINQIIQAGPAFIAQEFGHILAPLIAVPLALKLGLRREAIGAGSSISREASLGVIGEKYGIASPEGSGVLGVYLAGTIVGTIYFGILGSLSVYTGIHPLALGMACGVGSGSMMTAAASALSAVVDPQYADQVFAYASTSNMLSGITGVNILVFISLPFTEWYYKKLEGKFTKKEAGIQNA</sequence>
<dbReference type="Pfam" id="PF11299">
    <property type="entry name" value="DUF3100"/>
    <property type="match status" value="1"/>
</dbReference>
<dbReference type="Proteomes" id="UP001144471">
    <property type="component" value="Unassembled WGS sequence"/>
</dbReference>
<keyword evidence="1" id="KW-0812">Transmembrane</keyword>
<dbReference type="AlphaFoldDB" id="A0A9W6LM82"/>
<accession>A0A9W6LM82</accession>
<keyword evidence="1" id="KW-0472">Membrane</keyword>
<keyword evidence="1" id="KW-1133">Transmembrane helix</keyword>
<evidence type="ECO:0000313" key="3">
    <source>
        <dbReference type="Proteomes" id="UP001144471"/>
    </source>
</evidence>
<comment type="caution">
    <text evidence="2">The sequence shown here is derived from an EMBL/GenBank/DDBJ whole genome shotgun (WGS) entry which is preliminary data.</text>
</comment>
<feature type="transmembrane region" description="Helical" evidence="1">
    <location>
        <begin position="162"/>
        <end position="183"/>
    </location>
</feature>
<evidence type="ECO:0000313" key="2">
    <source>
        <dbReference type="EMBL" id="GLI55504.1"/>
    </source>
</evidence>
<organism evidence="2 3">
    <name type="scientific">Propionigenium maris DSM 9537</name>
    <dbReference type="NCBI Taxonomy" id="1123000"/>
    <lineage>
        <taxon>Bacteria</taxon>
        <taxon>Fusobacteriati</taxon>
        <taxon>Fusobacteriota</taxon>
        <taxon>Fusobacteriia</taxon>
        <taxon>Fusobacteriales</taxon>
        <taxon>Fusobacteriaceae</taxon>
        <taxon>Propionigenium</taxon>
    </lineage>
</organism>
<feature type="transmembrane region" description="Helical" evidence="1">
    <location>
        <begin position="31"/>
        <end position="51"/>
    </location>
</feature>
<protein>
    <submittedName>
        <fullName evidence="2">Membrane protein</fullName>
    </submittedName>
</protein>